<dbReference type="InterPro" id="IPR010982">
    <property type="entry name" value="Lambda_DNA-bd_dom_sf"/>
</dbReference>
<sequence length="83" mass="9135">MTEQKISIHKIAEFSGVSVATVSRVMNGNGRFSPATREKVLRVAAAEGYETKISTKKKLLQQEQSIGGIVPNLSNPFFKKLLE</sequence>
<proteinExistence type="predicted"/>
<dbReference type="CDD" id="cd01392">
    <property type="entry name" value="HTH_LacI"/>
    <property type="match status" value="1"/>
</dbReference>
<keyword evidence="1" id="KW-0805">Transcription regulation</keyword>
<organism evidence="5 6">
    <name type="scientific">Bombilactobacillus apium</name>
    <dbReference type="NCBI Taxonomy" id="2675299"/>
    <lineage>
        <taxon>Bacteria</taxon>
        <taxon>Bacillati</taxon>
        <taxon>Bacillota</taxon>
        <taxon>Bacilli</taxon>
        <taxon>Lactobacillales</taxon>
        <taxon>Lactobacillaceae</taxon>
        <taxon>Bombilactobacillus</taxon>
    </lineage>
</organism>
<evidence type="ECO:0000313" key="5">
    <source>
        <dbReference type="EMBL" id="NVY96333.1"/>
    </source>
</evidence>
<dbReference type="Proteomes" id="UP000563523">
    <property type="component" value="Unassembled WGS sequence"/>
</dbReference>
<dbReference type="SMART" id="SM00354">
    <property type="entry name" value="HTH_LACI"/>
    <property type="match status" value="1"/>
</dbReference>
<dbReference type="AlphaFoldDB" id="A0A850R076"/>
<dbReference type="EMBL" id="JABZEC010000003">
    <property type="protein sequence ID" value="NVY96333.1"/>
    <property type="molecule type" value="Genomic_DNA"/>
</dbReference>
<name>A0A850R076_9LACO</name>
<comment type="caution">
    <text evidence="5">The sequence shown here is derived from an EMBL/GenBank/DDBJ whole genome shotgun (WGS) entry which is preliminary data.</text>
</comment>
<protein>
    <submittedName>
        <fullName evidence="5">LacI family DNA-binding transcriptional regulator</fullName>
    </submittedName>
</protein>
<dbReference type="Gene3D" id="1.10.260.40">
    <property type="entry name" value="lambda repressor-like DNA-binding domains"/>
    <property type="match status" value="1"/>
</dbReference>
<dbReference type="Pfam" id="PF00356">
    <property type="entry name" value="LacI"/>
    <property type="match status" value="1"/>
</dbReference>
<gene>
    <name evidence="5" type="ORF">HU830_03990</name>
</gene>
<dbReference type="GO" id="GO:0003700">
    <property type="term" value="F:DNA-binding transcription factor activity"/>
    <property type="evidence" value="ECO:0007669"/>
    <property type="project" value="TreeGrafter"/>
</dbReference>
<evidence type="ECO:0000256" key="1">
    <source>
        <dbReference type="ARBA" id="ARBA00023015"/>
    </source>
</evidence>
<keyword evidence="2 5" id="KW-0238">DNA-binding</keyword>
<dbReference type="SUPFAM" id="SSF47413">
    <property type="entry name" value="lambda repressor-like DNA-binding domains"/>
    <property type="match status" value="1"/>
</dbReference>
<evidence type="ECO:0000313" key="6">
    <source>
        <dbReference type="Proteomes" id="UP000563523"/>
    </source>
</evidence>
<dbReference type="GO" id="GO:0000976">
    <property type="term" value="F:transcription cis-regulatory region binding"/>
    <property type="evidence" value="ECO:0007669"/>
    <property type="project" value="TreeGrafter"/>
</dbReference>
<dbReference type="PANTHER" id="PTHR30146">
    <property type="entry name" value="LACI-RELATED TRANSCRIPTIONAL REPRESSOR"/>
    <property type="match status" value="1"/>
</dbReference>
<reference evidence="5 6" key="1">
    <citation type="submission" date="2020-06" db="EMBL/GenBank/DDBJ databases">
        <authorList>
            <person name="Kang J."/>
        </authorList>
    </citation>
    <scope>NUCLEOTIDE SEQUENCE [LARGE SCALE GENOMIC DNA]</scope>
    <source>
        <strain evidence="5 6">DCY120</strain>
    </source>
</reference>
<dbReference type="InterPro" id="IPR000843">
    <property type="entry name" value="HTH_LacI"/>
</dbReference>
<evidence type="ECO:0000256" key="3">
    <source>
        <dbReference type="ARBA" id="ARBA00023163"/>
    </source>
</evidence>
<dbReference type="PANTHER" id="PTHR30146:SF109">
    <property type="entry name" value="HTH-TYPE TRANSCRIPTIONAL REGULATOR GALS"/>
    <property type="match status" value="1"/>
</dbReference>
<keyword evidence="6" id="KW-1185">Reference proteome</keyword>
<dbReference type="PROSITE" id="PS50932">
    <property type="entry name" value="HTH_LACI_2"/>
    <property type="match status" value="1"/>
</dbReference>
<evidence type="ECO:0000256" key="2">
    <source>
        <dbReference type="ARBA" id="ARBA00023125"/>
    </source>
</evidence>
<dbReference type="RefSeq" id="WP_176942497.1">
    <property type="nucleotide sequence ID" value="NZ_JABZEC010000003.1"/>
</dbReference>
<keyword evidence="3" id="KW-0804">Transcription</keyword>
<evidence type="ECO:0000259" key="4">
    <source>
        <dbReference type="PROSITE" id="PS50932"/>
    </source>
</evidence>
<feature type="domain" description="HTH lacI-type" evidence="4">
    <location>
        <begin position="6"/>
        <end position="49"/>
    </location>
</feature>
<accession>A0A850R076</accession>